<proteinExistence type="predicted"/>
<feature type="signal peptide" evidence="1">
    <location>
        <begin position="1"/>
        <end position="26"/>
    </location>
</feature>
<protein>
    <submittedName>
        <fullName evidence="2">Uncharacterized protein</fullName>
    </submittedName>
</protein>
<evidence type="ECO:0000313" key="2">
    <source>
        <dbReference type="EMBL" id="TXS90798.1"/>
    </source>
</evidence>
<dbReference type="AlphaFoldDB" id="A0A5C8ZQR5"/>
<dbReference type="EMBL" id="VRZA01000007">
    <property type="protein sequence ID" value="TXS90798.1"/>
    <property type="molecule type" value="Genomic_DNA"/>
</dbReference>
<dbReference type="Proteomes" id="UP000321039">
    <property type="component" value="Unassembled WGS sequence"/>
</dbReference>
<dbReference type="RefSeq" id="WP_148069796.1">
    <property type="nucleotide sequence ID" value="NZ_VRZA01000007.1"/>
</dbReference>
<comment type="caution">
    <text evidence="2">The sequence shown here is derived from an EMBL/GenBank/DDBJ whole genome shotgun (WGS) entry which is preliminary data.</text>
</comment>
<keyword evidence="1" id="KW-0732">Signal</keyword>
<evidence type="ECO:0000256" key="1">
    <source>
        <dbReference type="SAM" id="SignalP"/>
    </source>
</evidence>
<gene>
    <name evidence="2" type="ORF">FV139_17645</name>
</gene>
<keyword evidence="3" id="KW-1185">Reference proteome</keyword>
<name>A0A5C8ZQR5_9GAMM</name>
<reference evidence="2 3" key="1">
    <citation type="submission" date="2019-08" db="EMBL/GenBank/DDBJ databases">
        <title>Parahaliea maris sp. nov., isolated from the surface seawater.</title>
        <authorList>
            <person name="Liu Y."/>
        </authorList>
    </citation>
    <scope>NUCLEOTIDE SEQUENCE [LARGE SCALE GENOMIC DNA]</scope>
    <source>
        <strain evidence="2 3">HSLHS9</strain>
    </source>
</reference>
<accession>A0A5C8ZQR5</accession>
<sequence length="122" mass="13678">MNKQPRMLSILTLIVVSAPTSLYAEADTYCKRSKGGLTDYNDCIKVTEDEAVPVDIYGRRTKIKGKRRTNESTFCDQSSGGNVNYNKCHKVVDGKLYPVDIYGRKLSTTGVDVSNTYKKIDR</sequence>
<organism evidence="2 3">
    <name type="scientific">Parahaliea maris</name>
    <dbReference type="NCBI Taxonomy" id="2716870"/>
    <lineage>
        <taxon>Bacteria</taxon>
        <taxon>Pseudomonadati</taxon>
        <taxon>Pseudomonadota</taxon>
        <taxon>Gammaproteobacteria</taxon>
        <taxon>Cellvibrionales</taxon>
        <taxon>Halieaceae</taxon>
        <taxon>Parahaliea</taxon>
    </lineage>
</organism>
<evidence type="ECO:0000313" key="3">
    <source>
        <dbReference type="Proteomes" id="UP000321039"/>
    </source>
</evidence>
<feature type="chain" id="PRO_5023141707" evidence="1">
    <location>
        <begin position="27"/>
        <end position="122"/>
    </location>
</feature>